<proteinExistence type="predicted"/>
<dbReference type="RefSeq" id="WP_185684117.1">
    <property type="nucleotide sequence ID" value="NZ_JACLAV010000025.1"/>
</dbReference>
<dbReference type="Proteomes" id="UP000520156">
    <property type="component" value="Unassembled WGS sequence"/>
</dbReference>
<dbReference type="InterPro" id="IPR016181">
    <property type="entry name" value="Acyl_CoA_acyltransferase"/>
</dbReference>
<dbReference type="EMBL" id="JACLAU010000025">
    <property type="protein sequence ID" value="MBC2652722.1"/>
    <property type="molecule type" value="Genomic_DNA"/>
</dbReference>
<organism evidence="1 2">
    <name type="scientific">Novosphingobium aerophilum</name>
    <dbReference type="NCBI Taxonomy" id="2839843"/>
    <lineage>
        <taxon>Bacteria</taxon>
        <taxon>Pseudomonadati</taxon>
        <taxon>Pseudomonadota</taxon>
        <taxon>Alphaproteobacteria</taxon>
        <taxon>Sphingomonadales</taxon>
        <taxon>Sphingomonadaceae</taxon>
        <taxon>Novosphingobium</taxon>
    </lineage>
</organism>
<sequence length="223" mass="24314">MPVMHTVQMLGVIGAASYLAARVARASRRGAFHRYAILAQPRAGLPAMPRGYRVVELEPAALAAHEVDADAATRALRFAAGLTCLGVFDPRGALTGLIWLGTGTYREDEVAVRFHLPSGACWDTGLWINPRHRLGRSFAALWAGVAEWMDQRGLTCSLSRIADYNLPALTAHRRMGGTVVAHHSFLRIGSWQWSRTTRPRLVRVDATAPIPDLDLTGLRSIAA</sequence>
<protein>
    <recommendedName>
        <fullName evidence="3">N-acetyltransferase domain-containing protein</fullName>
    </recommendedName>
</protein>
<dbReference type="SUPFAM" id="SSF55729">
    <property type="entry name" value="Acyl-CoA N-acyltransferases (Nat)"/>
    <property type="match status" value="1"/>
</dbReference>
<dbReference type="Gene3D" id="3.40.630.30">
    <property type="match status" value="1"/>
</dbReference>
<gene>
    <name evidence="1" type="ORF">H7F49_13550</name>
</gene>
<name>A0A7X1F966_9SPHN</name>
<evidence type="ECO:0000313" key="2">
    <source>
        <dbReference type="Proteomes" id="UP000520156"/>
    </source>
</evidence>
<reference evidence="1 2" key="1">
    <citation type="submission" date="2020-08" db="EMBL/GenBank/DDBJ databases">
        <title>The genome sequence of Novosphingobium flavum 4Y4.</title>
        <authorList>
            <person name="Liu Y."/>
        </authorList>
    </citation>
    <scope>NUCLEOTIDE SEQUENCE [LARGE SCALE GENOMIC DNA]</scope>
    <source>
        <strain evidence="1 2">4Y4</strain>
    </source>
</reference>
<dbReference type="AlphaFoldDB" id="A0A7X1F966"/>
<evidence type="ECO:0008006" key="3">
    <source>
        <dbReference type="Google" id="ProtNLM"/>
    </source>
</evidence>
<keyword evidence="2" id="KW-1185">Reference proteome</keyword>
<comment type="caution">
    <text evidence="1">The sequence shown here is derived from an EMBL/GenBank/DDBJ whole genome shotgun (WGS) entry which is preliminary data.</text>
</comment>
<accession>A0A7X1F966</accession>
<evidence type="ECO:0000313" key="1">
    <source>
        <dbReference type="EMBL" id="MBC2652722.1"/>
    </source>
</evidence>